<evidence type="ECO:0000256" key="2">
    <source>
        <dbReference type="ARBA" id="ARBA00009804"/>
    </source>
</evidence>
<keyword evidence="14" id="KW-0812">Transmembrane</keyword>
<reference evidence="17" key="3">
    <citation type="submission" date="2025-09" db="UniProtKB">
        <authorList>
            <consortium name="Ensembl"/>
        </authorList>
    </citation>
    <scope>IDENTIFICATION</scope>
</reference>
<evidence type="ECO:0000256" key="8">
    <source>
        <dbReference type="ARBA" id="ARBA00022741"/>
    </source>
</evidence>
<dbReference type="FunFam" id="1.10.510.10:FF:000010">
    <property type="entry name" value="Ribosomal protein S6 kinase"/>
    <property type="match status" value="1"/>
</dbReference>
<dbReference type="PROSITE" id="PS00108">
    <property type="entry name" value="PROTEIN_KINASE_ST"/>
    <property type="match status" value="1"/>
</dbReference>
<dbReference type="GO" id="GO:0005737">
    <property type="term" value="C:cytoplasm"/>
    <property type="evidence" value="ECO:0007669"/>
    <property type="project" value="Ensembl"/>
</dbReference>
<evidence type="ECO:0000259" key="15">
    <source>
        <dbReference type="PROSITE" id="PS50011"/>
    </source>
</evidence>
<dbReference type="Pfam" id="PF00433">
    <property type="entry name" value="Pkinase_C"/>
    <property type="match status" value="1"/>
</dbReference>
<dbReference type="EC" id="2.7.11.1" evidence="3"/>
<dbReference type="GO" id="GO:0004674">
    <property type="term" value="F:protein serine/threonine kinase activity"/>
    <property type="evidence" value="ECO:0007669"/>
    <property type="project" value="UniProtKB-KW"/>
</dbReference>
<dbReference type="InterPro" id="IPR041906">
    <property type="entry name" value="RSK_N"/>
</dbReference>
<keyword evidence="4" id="KW-0723">Serine/threonine-protein kinase</keyword>
<evidence type="ECO:0000259" key="16">
    <source>
        <dbReference type="PROSITE" id="PS51285"/>
    </source>
</evidence>
<evidence type="ECO:0000256" key="10">
    <source>
        <dbReference type="ARBA" id="ARBA00022840"/>
    </source>
</evidence>
<evidence type="ECO:0000256" key="13">
    <source>
        <dbReference type="PROSITE-ProRule" id="PRU10141"/>
    </source>
</evidence>
<keyword evidence="7" id="KW-0677">Repeat</keyword>
<keyword evidence="14" id="KW-0472">Membrane</keyword>
<dbReference type="Gene3D" id="3.30.200.20">
    <property type="entry name" value="Phosphorylase Kinase, domain 1"/>
    <property type="match status" value="2"/>
</dbReference>
<dbReference type="GO" id="GO:0045786">
    <property type="term" value="P:negative regulation of cell cycle"/>
    <property type="evidence" value="ECO:0007669"/>
    <property type="project" value="Ensembl"/>
</dbReference>
<feature type="transmembrane region" description="Helical" evidence="14">
    <location>
        <begin position="29"/>
        <end position="49"/>
    </location>
</feature>
<keyword evidence="18" id="KW-1185">Reference proteome</keyword>
<proteinExistence type="inferred from homology"/>
<dbReference type="InterPro" id="IPR017441">
    <property type="entry name" value="Protein_kinase_ATP_BS"/>
</dbReference>
<comment type="catalytic activity">
    <reaction evidence="11">
        <text>L-threonyl-[protein] + ATP = O-phospho-L-threonyl-[protein] + ADP + H(+)</text>
        <dbReference type="Rhea" id="RHEA:46608"/>
        <dbReference type="Rhea" id="RHEA-COMP:11060"/>
        <dbReference type="Rhea" id="RHEA-COMP:11605"/>
        <dbReference type="ChEBI" id="CHEBI:15378"/>
        <dbReference type="ChEBI" id="CHEBI:30013"/>
        <dbReference type="ChEBI" id="CHEBI:30616"/>
        <dbReference type="ChEBI" id="CHEBI:61977"/>
        <dbReference type="ChEBI" id="CHEBI:456216"/>
        <dbReference type="EC" id="2.7.11.1"/>
    </reaction>
</comment>
<sequence>HRAKISSRVFWGQRKLVKRGDTSSFGNAILMYIKLGLVFVLALCFEFMLCQNKNKIHLDLGPISPIYLEFRSLVKEIDISHHVKEGFEKADPSQFELLKVLGQGSYGKVFLVRKIKGSDAGQLYAMKVLKKATLKVRDRVRSKMERDILAEVNHPFIVKLHYAFQTEGKLYLILDFLRGGDLFTRLSKEVMFTEEDVKFYLAELALALDHLHSLGIIYRDLKPENILLDEEGHIKITDFGLSKEAIDHDKRAYSFCGTIEYMAPEVVNRRGHTQSADWWSFGVLMFEMLTGSLPFQGKDRKETMALILKAKLGMPQFLSIEAQSLLRALFKRNPSNRLGAGLDGVEEIKRHLFFVTIDWNKLYRKEIKPPFKPAVGRPEDTFHFDPEFTSRTPTDSPGVPPSANAHHLFRGFSFIASSLVQEPSQPDLHKITVHPIVQLHGNNIHFTDGYEIKEDIGVGSYSVCKRCVHKVTEAEFAVKVRNHLGRCKYMVKAAPLHWASIWPLTRLFFRRIRSGAIFIKVFRHLKIQRGA</sequence>
<evidence type="ECO:0000313" key="17">
    <source>
        <dbReference type="Ensembl" id="ENSCPBP00000022726.1"/>
    </source>
</evidence>
<keyword evidence="9" id="KW-0418">Kinase</keyword>
<keyword evidence="8 13" id="KW-0547">Nucleotide-binding</keyword>
<evidence type="ECO:0000256" key="1">
    <source>
        <dbReference type="ARBA" id="ARBA00001946"/>
    </source>
</evidence>
<dbReference type="Pfam" id="PF00069">
    <property type="entry name" value="Pkinase"/>
    <property type="match status" value="1"/>
</dbReference>
<dbReference type="GO" id="GO:0008285">
    <property type="term" value="P:negative regulation of cell population proliferation"/>
    <property type="evidence" value="ECO:0007669"/>
    <property type="project" value="Ensembl"/>
</dbReference>
<dbReference type="SMART" id="SM00133">
    <property type="entry name" value="S_TK_X"/>
    <property type="match status" value="1"/>
</dbReference>
<comment type="catalytic activity">
    <reaction evidence="12">
        <text>L-seryl-[protein] + ATP = O-phospho-L-seryl-[protein] + ADP + H(+)</text>
        <dbReference type="Rhea" id="RHEA:17989"/>
        <dbReference type="Rhea" id="RHEA-COMP:9863"/>
        <dbReference type="Rhea" id="RHEA-COMP:11604"/>
        <dbReference type="ChEBI" id="CHEBI:15378"/>
        <dbReference type="ChEBI" id="CHEBI:29999"/>
        <dbReference type="ChEBI" id="CHEBI:30616"/>
        <dbReference type="ChEBI" id="CHEBI:83421"/>
        <dbReference type="ChEBI" id="CHEBI:456216"/>
        <dbReference type="EC" id="2.7.11.1"/>
    </reaction>
</comment>
<evidence type="ECO:0000256" key="5">
    <source>
        <dbReference type="ARBA" id="ARBA00022553"/>
    </source>
</evidence>
<dbReference type="GO" id="GO:0005524">
    <property type="term" value="F:ATP binding"/>
    <property type="evidence" value="ECO:0007669"/>
    <property type="project" value="UniProtKB-UniRule"/>
</dbReference>
<dbReference type="InterPro" id="IPR000961">
    <property type="entry name" value="AGC-kinase_C"/>
</dbReference>
<reference evidence="17" key="2">
    <citation type="submission" date="2025-08" db="UniProtKB">
        <authorList>
            <consortium name="Ensembl"/>
        </authorList>
    </citation>
    <scope>IDENTIFICATION</scope>
</reference>
<dbReference type="PROSITE" id="PS50011">
    <property type="entry name" value="PROTEIN_KINASE_DOM"/>
    <property type="match status" value="1"/>
</dbReference>
<dbReference type="SUPFAM" id="SSF56112">
    <property type="entry name" value="Protein kinase-like (PK-like)"/>
    <property type="match status" value="2"/>
</dbReference>
<dbReference type="CDD" id="cd05582">
    <property type="entry name" value="STKc_RSK_N"/>
    <property type="match status" value="1"/>
</dbReference>
<evidence type="ECO:0000256" key="11">
    <source>
        <dbReference type="ARBA" id="ARBA00047899"/>
    </source>
</evidence>
<organism evidence="17 18">
    <name type="scientific">Chrysemys picta bellii</name>
    <name type="common">Western painted turtle</name>
    <name type="synonym">Emys bellii</name>
    <dbReference type="NCBI Taxonomy" id="8478"/>
    <lineage>
        <taxon>Eukaryota</taxon>
        <taxon>Metazoa</taxon>
        <taxon>Chordata</taxon>
        <taxon>Craniata</taxon>
        <taxon>Vertebrata</taxon>
        <taxon>Euteleostomi</taxon>
        <taxon>Archelosauria</taxon>
        <taxon>Testudinata</taxon>
        <taxon>Testudines</taxon>
        <taxon>Cryptodira</taxon>
        <taxon>Durocryptodira</taxon>
        <taxon>Testudinoidea</taxon>
        <taxon>Emydidae</taxon>
        <taxon>Chrysemys</taxon>
    </lineage>
</organism>
<dbReference type="PANTHER" id="PTHR24351">
    <property type="entry name" value="RIBOSOMAL PROTEIN S6 KINASE"/>
    <property type="match status" value="1"/>
</dbReference>
<dbReference type="InterPro" id="IPR000719">
    <property type="entry name" value="Prot_kinase_dom"/>
</dbReference>
<dbReference type="InterPro" id="IPR011009">
    <property type="entry name" value="Kinase-like_dom_sf"/>
</dbReference>
<accession>A0A8C3P832</accession>
<dbReference type="PROSITE" id="PS51285">
    <property type="entry name" value="AGC_KINASE_CTER"/>
    <property type="match status" value="1"/>
</dbReference>
<dbReference type="InterPro" id="IPR017892">
    <property type="entry name" value="Pkinase_C"/>
</dbReference>
<dbReference type="Proteomes" id="UP000694380">
    <property type="component" value="Chromosome 3"/>
</dbReference>
<dbReference type="GO" id="GO:0005654">
    <property type="term" value="C:nucleoplasm"/>
    <property type="evidence" value="ECO:0007669"/>
    <property type="project" value="Ensembl"/>
</dbReference>
<evidence type="ECO:0000256" key="9">
    <source>
        <dbReference type="ARBA" id="ARBA00022777"/>
    </source>
</evidence>
<gene>
    <name evidence="17" type="primary">RPS6KA2</name>
</gene>
<comment type="cofactor">
    <cofactor evidence="1">
        <name>Mg(2+)</name>
        <dbReference type="ChEBI" id="CHEBI:18420"/>
    </cofactor>
</comment>
<evidence type="ECO:0000256" key="4">
    <source>
        <dbReference type="ARBA" id="ARBA00022527"/>
    </source>
</evidence>
<dbReference type="PROSITE" id="PS00107">
    <property type="entry name" value="PROTEIN_KINASE_ATP"/>
    <property type="match status" value="1"/>
</dbReference>
<evidence type="ECO:0000256" key="3">
    <source>
        <dbReference type="ARBA" id="ARBA00012513"/>
    </source>
</evidence>
<keyword evidence="14" id="KW-1133">Transmembrane helix</keyword>
<dbReference type="GeneTree" id="ENSGT00940000159956"/>
<evidence type="ECO:0000256" key="12">
    <source>
        <dbReference type="ARBA" id="ARBA00048679"/>
    </source>
</evidence>
<dbReference type="FunFam" id="3.30.200.20:FF:000013">
    <property type="entry name" value="Ribosomal protein S6 kinase"/>
    <property type="match status" value="1"/>
</dbReference>
<name>A0A8C3P832_CHRPI</name>
<evidence type="ECO:0000313" key="18">
    <source>
        <dbReference type="Proteomes" id="UP000694380"/>
    </source>
</evidence>
<comment type="similarity">
    <text evidence="2">Belongs to the protein kinase superfamily. AGC Ser/Thr protein kinase family. S6 kinase subfamily.</text>
</comment>
<evidence type="ECO:0000256" key="14">
    <source>
        <dbReference type="SAM" id="Phobius"/>
    </source>
</evidence>
<reference evidence="17" key="1">
    <citation type="journal article" date="2015" name="Genome Biol. Evol.">
        <title>Physical Mapping and Refinement of the Painted Turtle Genome (Chrysemys picta) Inform Amniote Genome Evolution and Challenge Turtle-Bird Chromosomal Conservation.</title>
        <authorList>
            <person name="Badenhorst D."/>
            <person name="Hillier L.W."/>
            <person name="Literman R."/>
            <person name="Montiel E.E."/>
            <person name="Radhakrishnan S."/>
            <person name="Shen Y."/>
            <person name="Minx P."/>
            <person name="Janes D.E."/>
            <person name="Warren W.C."/>
            <person name="Edwards S.V."/>
            <person name="Valenzuela N."/>
        </authorList>
    </citation>
    <scope>NUCLEOTIDE SEQUENCE [LARGE SCALE GENOMIC DNA]</scope>
</reference>
<keyword evidence="5" id="KW-0597">Phosphoprotein</keyword>
<keyword evidence="10 13" id="KW-0067">ATP-binding</keyword>
<dbReference type="Ensembl" id="ENSCPBT00000026778.1">
    <property type="protein sequence ID" value="ENSCPBP00000022726.1"/>
    <property type="gene ID" value="ENSCPBG00000012629.1"/>
</dbReference>
<evidence type="ECO:0000256" key="7">
    <source>
        <dbReference type="ARBA" id="ARBA00022737"/>
    </source>
</evidence>
<dbReference type="SMART" id="SM00220">
    <property type="entry name" value="S_TKc"/>
    <property type="match status" value="1"/>
</dbReference>
<dbReference type="Gene3D" id="1.10.510.10">
    <property type="entry name" value="Transferase(Phosphotransferase) domain 1"/>
    <property type="match status" value="1"/>
</dbReference>
<feature type="binding site" evidence="13">
    <location>
        <position position="127"/>
    </location>
    <ligand>
        <name>ATP</name>
        <dbReference type="ChEBI" id="CHEBI:30616"/>
    </ligand>
</feature>
<feature type="domain" description="Protein kinase" evidence="15">
    <location>
        <begin position="95"/>
        <end position="354"/>
    </location>
</feature>
<dbReference type="GO" id="GO:0043065">
    <property type="term" value="P:positive regulation of apoptotic process"/>
    <property type="evidence" value="ECO:0007669"/>
    <property type="project" value="Ensembl"/>
</dbReference>
<dbReference type="InterPro" id="IPR008271">
    <property type="entry name" value="Ser/Thr_kinase_AS"/>
</dbReference>
<keyword evidence="6" id="KW-0808">Transferase</keyword>
<evidence type="ECO:0000256" key="6">
    <source>
        <dbReference type="ARBA" id="ARBA00022679"/>
    </source>
</evidence>
<dbReference type="GO" id="GO:0004712">
    <property type="term" value="F:protein serine/threonine/tyrosine kinase activity"/>
    <property type="evidence" value="ECO:0007669"/>
    <property type="project" value="Ensembl"/>
</dbReference>
<protein>
    <recommendedName>
        <fullName evidence="3">non-specific serine/threonine protein kinase</fullName>
        <ecNumber evidence="3">2.7.11.1</ecNumber>
    </recommendedName>
</protein>
<feature type="domain" description="AGC-kinase C-terminal" evidence="16">
    <location>
        <begin position="355"/>
        <end position="424"/>
    </location>
</feature>
<dbReference type="AlphaFoldDB" id="A0A8C3P832"/>